<dbReference type="Gene3D" id="1.10.3730.20">
    <property type="match status" value="1"/>
</dbReference>
<dbReference type="SUPFAM" id="SSF103481">
    <property type="entry name" value="Multidrug resistance efflux transporter EmrE"/>
    <property type="match status" value="2"/>
</dbReference>
<feature type="transmembrane region" description="Helical" evidence="1">
    <location>
        <begin position="268"/>
        <end position="285"/>
    </location>
</feature>
<feature type="transmembrane region" description="Helical" evidence="1">
    <location>
        <begin position="241"/>
        <end position="262"/>
    </location>
</feature>
<evidence type="ECO:0000256" key="1">
    <source>
        <dbReference type="SAM" id="Phobius"/>
    </source>
</evidence>
<feature type="transmembrane region" description="Helical" evidence="1">
    <location>
        <begin position="129"/>
        <end position="147"/>
    </location>
</feature>
<gene>
    <name evidence="3" type="ORF">ROA7745_03047</name>
</gene>
<dbReference type="EMBL" id="FWXB01000012">
    <property type="protein sequence ID" value="SMC13206.1"/>
    <property type="molecule type" value="Genomic_DNA"/>
</dbReference>
<feature type="domain" description="EamA" evidence="2">
    <location>
        <begin position="153"/>
        <end position="283"/>
    </location>
</feature>
<feature type="transmembrane region" description="Helical" evidence="1">
    <location>
        <begin position="187"/>
        <end position="207"/>
    </location>
</feature>
<feature type="transmembrane region" description="Helical" evidence="1">
    <location>
        <begin position="213"/>
        <end position="234"/>
    </location>
</feature>
<dbReference type="RefSeq" id="WP_085801157.1">
    <property type="nucleotide sequence ID" value="NZ_FWXB01000012.1"/>
</dbReference>
<dbReference type="PANTHER" id="PTHR22911:SF135">
    <property type="entry name" value="BLR4310 PROTEIN"/>
    <property type="match status" value="1"/>
</dbReference>
<keyword evidence="4" id="KW-1185">Reference proteome</keyword>
<evidence type="ECO:0000313" key="4">
    <source>
        <dbReference type="Proteomes" id="UP000193224"/>
    </source>
</evidence>
<proteinExistence type="predicted"/>
<keyword evidence="1" id="KW-1133">Transmembrane helix</keyword>
<sequence>MNRRLIMGPVTAGVALTALYTLLISSADAITKMFAATYAAPQLFALSGGVVALLSVLANRRGGAPRGMRTTCPGAMAVRVLATLTATIAFFYAFRLLPFAEVFLFIALIPLLAALMSGPVLGESVRPQAWAALALGAVGVMCLFPSGPSAIGTGHLVAMTAVVLGTVSMIASRYIGQRDDNLLAQVFYPNLALMLVMGAALPFVFQAMSLADLGWALAYAVFLFGARWVLVAALRMLPAYVVTPLMNLQFLWMVVMGVVIFGETPGPMVFVGAAIIITASVWLILHQSMPKPAEPKPEKPQIIPAE</sequence>
<dbReference type="InterPro" id="IPR000620">
    <property type="entry name" value="EamA_dom"/>
</dbReference>
<dbReference type="Pfam" id="PF00892">
    <property type="entry name" value="EamA"/>
    <property type="match status" value="1"/>
</dbReference>
<dbReference type="PANTHER" id="PTHR22911">
    <property type="entry name" value="ACYL-MALONYL CONDENSING ENZYME-RELATED"/>
    <property type="match status" value="1"/>
</dbReference>
<name>A0A1X7BU51_9RHOB</name>
<evidence type="ECO:0000313" key="3">
    <source>
        <dbReference type="EMBL" id="SMC13206.1"/>
    </source>
</evidence>
<feature type="transmembrane region" description="Helical" evidence="1">
    <location>
        <begin position="103"/>
        <end position="122"/>
    </location>
</feature>
<feature type="transmembrane region" description="Helical" evidence="1">
    <location>
        <begin position="39"/>
        <end position="58"/>
    </location>
</feature>
<evidence type="ECO:0000259" key="2">
    <source>
        <dbReference type="Pfam" id="PF00892"/>
    </source>
</evidence>
<dbReference type="Proteomes" id="UP000193224">
    <property type="component" value="Unassembled WGS sequence"/>
</dbReference>
<dbReference type="InterPro" id="IPR037185">
    <property type="entry name" value="EmrE-like"/>
</dbReference>
<reference evidence="3 4" key="1">
    <citation type="submission" date="2017-03" db="EMBL/GenBank/DDBJ databases">
        <authorList>
            <person name="Afonso C.L."/>
            <person name="Miller P.J."/>
            <person name="Scott M.A."/>
            <person name="Spackman E."/>
            <person name="Goraichik I."/>
            <person name="Dimitrov K.M."/>
            <person name="Suarez D.L."/>
            <person name="Swayne D.E."/>
        </authorList>
    </citation>
    <scope>NUCLEOTIDE SEQUENCE [LARGE SCALE GENOMIC DNA]</scope>
    <source>
        <strain evidence="3 4">CECT 7745</strain>
    </source>
</reference>
<dbReference type="OrthoDB" id="7818056at2"/>
<keyword evidence="1" id="KW-0812">Transmembrane</keyword>
<accession>A0A1X7BU51</accession>
<feature type="transmembrane region" description="Helical" evidence="1">
    <location>
        <begin position="78"/>
        <end position="97"/>
    </location>
</feature>
<keyword evidence="1" id="KW-0472">Membrane</keyword>
<protein>
    <submittedName>
        <fullName evidence="3">EamA-like transporter family protein</fullName>
    </submittedName>
</protein>
<dbReference type="AlphaFoldDB" id="A0A1X7BU51"/>
<dbReference type="GO" id="GO:0016020">
    <property type="term" value="C:membrane"/>
    <property type="evidence" value="ECO:0007669"/>
    <property type="project" value="InterPro"/>
</dbReference>
<feature type="transmembrane region" description="Helical" evidence="1">
    <location>
        <begin position="153"/>
        <end position="175"/>
    </location>
</feature>
<organism evidence="3 4">
    <name type="scientific">Roseovarius aestuarii</name>
    <dbReference type="NCBI Taxonomy" id="475083"/>
    <lineage>
        <taxon>Bacteria</taxon>
        <taxon>Pseudomonadati</taxon>
        <taxon>Pseudomonadota</taxon>
        <taxon>Alphaproteobacteria</taxon>
        <taxon>Rhodobacterales</taxon>
        <taxon>Roseobacteraceae</taxon>
        <taxon>Roseovarius</taxon>
    </lineage>
</organism>